<dbReference type="PANTHER" id="PTHR13285">
    <property type="entry name" value="ACYLTRANSFERASE"/>
    <property type="match status" value="1"/>
</dbReference>
<dbReference type="EMBL" id="QEWP01000020">
    <property type="protein sequence ID" value="PWD98020.1"/>
    <property type="molecule type" value="Genomic_DNA"/>
</dbReference>
<protein>
    <recommendedName>
        <fullName evidence="13">Membrane-bound O-acyltransferase family protein</fullName>
    </recommendedName>
</protein>
<dbReference type="PANTHER" id="PTHR13285:SF23">
    <property type="entry name" value="TEICHOIC ACID D-ALANYLTRANSFERASE"/>
    <property type="match status" value="1"/>
</dbReference>
<keyword evidence="3 9" id="KW-1003">Cell membrane</keyword>
<dbReference type="Proteomes" id="UP000244956">
    <property type="component" value="Unassembled WGS sequence"/>
</dbReference>
<gene>
    <name evidence="11" type="ORF">DDZ16_17610</name>
</gene>
<proteinExistence type="inferred from homology"/>
<dbReference type="PIRSF" id="PIRSF016636">
    <property type="entry name" value="AlgI_DltB"/>
    <property type="match status" value="1"/>
</dbReference>
<keyword evidence="4 9" id="KW-0808">Transferase</keyword>
<dbReference type="PIRSF" id="PIRSF500217">
    <property type="entry name" value="AlgI"/>
    <property type="match status" value="1"/>
</dbReference>
<comment type="caution">
    <text evidence="11">The sequence shown here is derived from an EMBL/GenBank/DDBJ whole genome shotgun (WGS) entry which is preliminary data.</text>
</comment>
<dbReference type="GO" id="GO:0016746">
    <property type="term" value="F:acyltransferase activity"/>
    <property type="evidence" value="ECO:0007669"/>
    <property type="project" value="UniProtKB-KW"/>
</dbReference>
<evidence type="ECO:0000256" key="6">
    <source>
        <dbReference type="ARBA" id="ARBA00022989"/>
    </source>
</evidence>
<evidence type="ECO:0000313" key="11">
    <source>
        <dbReference type="EMBL" id="PWD98020.1"/>
    </source>
</evidence>
<evidence type="ECO:0000256" key="3">
    <source>
        <dbReference type="ARBA" id="ARBA00022475"/>
    </source>
</evidence>
<comment type="subcellular location">
    <subcellularLocation>
        <location evidence="1">Cell membrane</location>
        <topology evidence="1">Multi-pass membrane protein</topology>
    </subcellularLocation>
</comment>
<reference evidence="11 12" key="1">
    <citation type="submission" date="2018-05" db="EMBL/GenBank/DDBJ databases">
        <title>Marinilabilia rubrum sp. nov., isolated from saltern sediment.</title>
        <authorList>
            <person name="Zhang R."/>
        </authorList>
    </citation>
    <scope>NUCLEOTIDE SEQUENCE [LARGE SCALE GENOMIC DNA]</scope>
    <source>
        <strain evidence="11 12">WTE16</strain>
    </source>
</reference>
<evidence type="ECO:0000256" key="2">
    <source>
        <dbReference type="ARBA" id="ARBA00010323"/>
    </source>
</evidence>
<dbReference type="Pfam" id="PF03062">
    <property type="entry name" value="MBOAT"/>
    <property type="match status" value="1"/>
</dbReference>
<evidence type="ECO:0000256" key="5">
    <source>
        <dbReference type="ARBA" id="ARBA00022692"/>
    </source>
</evidence>
<keyword evidence="12" id="KW-1185">Reference proteome</keyword>
<name>A0A2U2B4M3_9BACT</name>
<dbReference type="InterPro" id="IPR051085">
    <property type="entry name" value="MB_O-acyltransferase"/>
</dbReference>
<dbReference type="InterPro" id="IPR024194">
    <property type="entry name" value="Ac/AlaTfrase_AlgI/DltB"/>
</dbReference>
<feature type="transmembrane region" description="Helical" evidence="10">
    <location>
        <begin position="36"/>
        <end position="63"/>
    </location>
</feature>
<dbReference type="GO" id="GO:0005886">
    <property type="term" value="C:plasma membrane"/>
    <property type="evidence" value="ECO:0007669"/>
    <property type="project" value="UniProtKB-SubCell"/>
</dbReference>
<organism evidence="11 12">
    <name type="scientific">Marinilabilia rubra</name>
    <dbReference type="NCBI Taxonomy" id="2162893"/>
    <lineage>
        <taxon>Bacteria</taxon>
        <taxon>Pseudomonadati</taxon>
        <taxon>Bacteroidota</taxon>
        <taxon>Bacteroidia</taxon>
        <taxon>Marinilabiliales</taxon>
        <taxon>Marinilabiliaceae</taxon>
        <taxon>Marinilabilia</taxon>
    </lineage>
</organism>
<dbReference type="AlphaFoldDB" id="A0A2U2B4M3"/>
<keyword evidence="5 10" id="KW-0812">Transmembrane</keyword>
<feature type="transmembrane region" description="Helical" evidence="10">
    <location>
        <begin position="114"/>
        <end position="137"/>
    </location>
</feature>
<sequence length="480" mass="56195">MLFASLEFLIFFTIVFFLFFLFPGKARPAVLFVASLIFMASFSITFLVYAGVFTLVNYFVALYVEKEPGSRNRKFVYLAGQTFNIGGLVFFKYLNFIVENLFLLIGIEQANLGALGNIVLPLGISYYTFQSISYLYLVYKSIDPAEKRFLNVALYTVFFPKIIAGPIARHRSFFLQLKSLPWAFDYQRVMDGARLFMWGMFKKIIIGDTLGVIVTKVYGNIEAYQGMSLVIVFIIQPLQLYFDFSGYTDMALGLSRIFGIKLIDNFRRPFMAQTVSDFWRRWHISLSSWCNDFIYNRLLLKHRKWGKGAAIYAVFITFLVIGIWHGADWTFVILGVLQGIALTYEFLSKRRRTGWSKSVPPFLYKWGSRVFVYFFFSISLVFFFSQNLSDAVHFFRYMPQVSDILNTSYGFNIVHWELGMALILAILCLLIETIYEDEKIDLLNWFTNLRRGYKWSFYFMWLFLVVFFSKNQLIFVYAEF</sequence>
<evidence type="ECO:0000256" key="8">
    <source>
        <dbReference type="ARBA" id="ARBA00023315"/>
    </source>
</evidence>
<keyword evidence="6 10" id="KW-1133">Transmembrane helix</keyword>
<feature type="transmembrane region" description="Helical" evidence="10">
    <location>
        <begin position="329"/>
        <end position="347"/>
    </location>
</feature>
<evidence type="ECO:0000256" key="1">
    <source>
        <dbReference type="ARBA" id="ARBA00004651"/>
    </source>
</evidence>
<feature type="transmembrane region" description="Helical" evidence="10">
    <location>
        <begin position="455"/>
        <end position="478"/>
    </location>
</feature>
<dbReference type="InterPro" id="IPR028362">
    <property type="entry name" value="AlgI"/>
</dbReference>
<keyword evidence="8 9" id="KW-0012">Acyltransferase</keyword>
<evidence type="ECO:0000256" key="10">
    <source>
        <dbReference type="SAM" id="Phobius"/>
    </source>
</evidence>
<feature type="transmembrane region" description="Helical" evidence="10">
    <location>
        <begin position="370"/>
        <end position="389"/>
    </location>
</feature>
<evidence type="ECO:0000313" key="12">
    <source>
        <dbReference type="Proteomes" id="UP000244956"/>
    </source>
</evidence>
<feature type="transmembrane region" description="Helical" evidence="10">
    <location>
        <begin position="409"/>
        <end position="435"/>
    </location>
</feature>
<keyword evidence="7 9" id="KW-0472">Membrane</keyword>
<evidence type="ECO:0008006" key="13">
    <source>
        <dbReference type="Google" id="ProtNLM"/>
    </source>
</evidence>
<dbReference type="GO" id="GO:0042121">
    <property type="term" value="P:alginic acid biosynthetic process"/>
    <property type="evidence" value="ECO:0007669"/>
    <property type="project" value="InterPro"/>
</dbReference>
<comment type="similarity">
    <text evidence="2 9">Belongs to the membrane-bound acyltransferase family.</text>
</comment>
<accession>A0A2U2B4M3</accession>
<feature type="transmembrane region" description="Helical" evidence="10">
    <location>
        <begin position="305"/>
        <end position="323"/>
    </location>
</feature>
<evidence type="ECO:0000256" key="7">
    <source>
        <dbReference type="ARBA" id="ARBA00023136"/>
    </source>
</evidence>
<evidence type="ECO:0000256" key="4">
    <source>
        <dbReference type="ARBA" id="ARBA00022679"/>
    </source>
</evidence>
<dbReference type="InterPro" id="IPR004299">
    <property type="entry name" value="MBOAT_fam"/>
</dbReference>
<evidence type="ECO:0000256" key="9">
    <source>
        <dbReference type="PIRNR" id="PIRNR016636"/>
    </source>
</evidence>